<proteinExistence type="predicted"/>
<feature type="region of interest" description="Disordered" evidence="1">
    <location>
        <begin position="547"/>
        <end position="629"/>
    </location>
</feature>
<feature type="compositionally biased region" description="Polar residues" evidence="1">
    <location>
        <begin position="653"/>
        <end position="663"/>
    </location>
</feature>
<feature type="compositionally biased region" description="Basic residues" evidence="1">
    <location>
        <begin position="791"/>
        <end position="809"/>
    </location>
</feature>
<dbReference type="InterPro" id="IPR001478">
    <property type="entry name" value="PDZ"/>
</dbReference>
<feature type="region of interest" description="Disordered" evidence="1">
    <location>
        <begin position="776"/>
        <end position="841"/>
    </location>
</feature>
<reference evidence="3 4" key="1">
    <citation type="submission" date="2016-09" db="EMBL/GenBank/DDBJ databases">
        <title>Extensive genetic diversity and differential bi-allelic expression allows diatom success in the polar Southern Ocean.</title>
        <authorList>
            <consortium name="DOE Joint Genome Institute"/>
            <person name="Mock T."/>
            <person name="Otillar R.P."/>
            <person name="Strauss J."/>
            <person name="Dupont C."/>
            <person name="Frickenhaus S."/>
            <person name="Maumus F."/>
            <person name="Mcmullan M."/>
            <person name="Sanges R."/>
            <person name="Schmutz J."/>
            <person name="Toseland A."/>
            <person name="Valas R."/>
            <person name="Veluchamy A."/>
            <person name="Ward B.J."/>
            <person name="Allen A."/>
            <person name="Barry K."/>
            <person name="Falciatore A."/>
            <person name="Ferrante M."/>
            <person name="Fortunato A.E."/>
            <person name="Gloeckner G."/>
            <person name="Gruber A."/>
            <person name="Hipkin R."/>
            <person name="Janech M."/>
            <person name="Kroth P."/>
            <person name="Leese F."/>
            <person name="Lindquist E."/>
            <person name="Lyon B.R."/>
            <person name="Martin J."/>
            <person name="Mayer C."/>
            <person name="Parker M."/>
            <person name="Quesneville H."/>
            <person name="Raymond J."/>
            <person name="Uhlig C."/>
            <person name="Valentin K.U."/>
            <person name="Worden A.Z."/>
            <person name="Armbrust E.V."/>
            <person name="Bowler C."/>
            <person name="Green B."/>
            <person name="Moulton V."/>
            <person name="Van Oosterhout C."/>
            <person name="Grigoriev I."/>
        </authorList>
    </citation>
    <scope>NUCLEOTIDE SEQUENCE [LARGE SCALE GENOMIC DNA]</scope>
    <source>
        <strain evidence="3 4">CCMP1102</strain>
    </source>
</reference>
<keyword evidence="4" id="KW-1185">Reference proteome</keyword>
<dbReference type="OrthoDB" id="49596at2759"/>
<evidence type="ECO:0000313" key="3">
    <source>
        <dbReference type="EMBL" id="OEU14771.1"/>
    </source>
</evidence>
<feature type="region of interest" description="Disordered" evidence="1">
    <location>
        <begin position="295"/>
        <end position="471"/>
    </location>
</feature>
<feature type="compositionally biased region" description="Polar residues" evidence="1">
    <location>
        <begin position="345"/>
        <end position="354"/>
    </location>
</feature>
<feature type="compositionally biased region" description="Basic and acidic residues" evidence="1">
    <location>
        <begin position="664"/>
        <end position="673"/>
    </location>
</feature>
<evidence type="ECO:0000256" key="1">
    <source>
        <dbReference type="SAM" id="MobiDB-lite"/>
    </source>
</evidence>
<feature type="region of interest" description="Disordered" evidence="1">
    <location>
        <begin position="862"/>
        <end position="911"/>
    </location>
</feature>
<feature type="compositionally biased region" description="Low complexity" evidence="1">
    <location>
        <begin position="43"/>
        <end position="86"/>
    </location>
</feature>
<name>A0A1E7F9B2_9STRA</name>
<dbReference type="KEGG" id="fcy:FRACYDRAFT_241326"/>
<feature type="compositionally biased region" description="Low complexity" evidence="1">
    <location>
        <begin position="365"/>
        <end position="379"/>
    </location>
</feature>
<feature type="compositionally biased region" description="Polar residues" evidence="1">
    <location>
        <begin position="18"/>
        <end position="32"/>
    </location>
</feature>
<feature type="compositionally biased region" description="Basic residues" evidence="1">
    <location>
        <begin position="607"/>
        <end position="619"/>
    </location>
</feature>
<protein>
    <recommendedName>
        <fullName evidence="2">PDZ domain-containing protein</fullName>
    </recommendedName>
</protein>
<feature type="compositionally biased region" description="Low complexity" evidence="1">
    <location>
        <begin position="577"/>
        <end position="590"/>
    </location>
</feature>
<evidence type="ECO:0000313" key="4">
    <source>
        <dbReference type="Proteomes" id="UP000095751"/>
    </source>
</evidence>
<feature type="compositionally biased region" description="Low complexity" evidence="1">
    <location>
        <begin position="386"/>
        <end position="396"/>
    </location>
</feature>
<feature type="compositionally biased region" description="Basic residues" evidence="1">
    <location>
        <begin position="1"/>
        <end position="15"/>
    </location>
</feature>
<feature type="region of interest" description="Disordered" evidence="1">
    <location>
        <begin position="993"/>
        <end position="1032"/>
    </location>
</feature>
<feature type="compositionally biased region" description="Low complexity" evidence="1">
    <location>
        <begin position="896"/>
        <end position="910"/>
    </location>
</feature>
<feature type="compositionally biased region" description="Basic and acidic residues" evidence="1">
    <location>
        <begin position="557"/>
        <end position="571"/>
    </location>
</feature>
<feature type="region of interest" description="Disordered" evidence="1">
    <location>
        <begin position="186"/>
        <end position="222"/>
    </location>
</feature>
<feature type="compositionally biased region" description="Polar residues" evidence="1">
    <location>
        <begin position="778"/>
        <end position="790"/>
    </location>
</feature>
<feature type="compositionally biased region" description="Low complexity" evidence="1">
    <location>
        <begin position="872"/>
        <end position="889"/>
    </location>
</feature>
<feature type="compositionally biased region" description="Polar residues" evidence="1">
    <location>
        <begin position="87"/>
        <end position="97"/>
    </location>
</feature>
<feature type="compositionally biased region" description="Low complexity" evidence="1">
    <location>
        <begin position="406"/>
        <end position="440"/>
    </location>
</feature>
<dbReference type="InParanoid" id="A0A1E7F9B2"/>
<feature type="region of interest" description="Disordered" evidence="1">
    <location>
        <begin position="1"/>
        <end position="121"/>
    </location>
</feature>
<dbReference type="AlphaFoldDB" id="A0A1E7F9B2"/>
<dbReference type="SUPFAM" id="SSF50156">
    <property type="entry name" value="PDZ domain-like"/>
    <property type="match status" value="1"/>
</dbReference>
<evidence type="ECO:0000259" key="2">
    <source>
        <dbReference type="PROSITE" id="PS50106"/>
    </source>
</evidence>
<dbReference type="PROSITE" id="PS50106">
    <property type="entry name" value="PDZ"/>
    <property type="match status" value="1"/>
</dbReference>
<sequence length="1032" mass="110895">MGFLKKIFRGGRKKNKNSDNNGEALSVNTGVQNKKRGKGGIAGAVAVSSTTTSGSDVNGGRNNNYINNNSINNNQTTNQQNNQINNDFRSPRSSSGPIDTDDDGVIVVPNTPTYSGSNSEAENTAAFYNEVRNQTQEQLRIAYENSRKAAAAAAAAAAYQNVHSGDDKSANNDDGISPRLTSNQLQQWDHHHHHHQQQTTPTNGGVLSSSSPSSQPSYSMPSDLPVQQIVAMDDMDRSDGGSSFNLSTDAEDSEYESMKRTSGSMYYPTNGLSALDTSAIDTVTSVTSYTTDEDRKIFPNLPTDDEMTLGTEASSKKESQPPSLLLPLHRSQPDHEPGSIEISYPMSNIDTTGGNLVGASWTDFNPSSKNNSNNGTTNNDKLQQPTSTKSNGSSSTSRDRRFFPASTTSPLNNNNNSQTQGSNNNAVSSTSKTSTTISRNKPGVALRDFTSPKSLASSNTEFSTNSTGNIDDGFRTSSGFDFSNFPSIDDDGNQIWTTMKEEKKDQPVWEDASKFHKEKESSNFTRNSNANSNNAWIVPAEPTASAAINNSSGGGDKMIDTSPRDGERFDDPFANASSTVGSSHISGSSSAFQQDTSLSELLEAAKSKRKDRRHIRHSSRASSSSVNSAPAITASFLRQHHNLGNRGSDDNGRFSTGTYNNNGERTDPRDKASADGTSVSDIIESLEATDRMKKVSQSHQSMGDTGVVATARAAKERLRERRRRERDGSYGGRVRNSLSRESDSDESEGHEASESWLFDQVTGAIGPVGIAADLESLSGRSNRSKTSAGNKSHKSSRRRSRKSSSRRHRSDQSVDSHGSRTSRNSRYSHRSTKSFLSQMSEQSRSVANDLLRLEMQLAMVGSKDKEGVQPRAGSSSASLGGASRGTTRSSSRKASSRGTSSSVTSSSSIVRRSKTTIVAPPGKLGIILANKADSKGTVVSGVRTSSVLVDRISPGDRIVAIDGEDVSRMTVSEITTIMSRKAEYERRLTVLTIPKSGISSNSEGGGGLRSPTSGRASPRGEFENSFSSSYRR</sequence>
<dbReference type="InterPro" id="IPR036034">
    <property type="entry name" value="PDZ_sf"/>
</dbReference>
<feature type="domain" description="PDZ" evidence="2">
    <location>
        <begin position="922"/>
        <end position="978"/>
    </location>
</feature>
<feature type="region of interest" description="Disordered" evidence="1">
    <location>
        <begin position="641"/>
        <end position="755"/>
    </location>
</feature>
<gene>
    <name evidence="3" type="ORF">FRACYDRAFT_241326</name>
</gene>
<feature type="compositionally biased region" description="Polar residues" evidence="1">
    <location>
        <begin position="451"/>
        <end position="471"/>
    </location>
</feature>
<organism evidence="3 4">
    <name type="scientific">Fragilariopsis cylindrus CCMP1102</name>
    <dbReference type="NCBI Taxonomy" id="635003"/>
    <lineage>
        <taxon>Eukaryota</taxon>
        <taxon>Sar</taxon>
        <taxon>Stramenopiles</taxon>
        <taxon>Ochrophyta</taxon>
        <taxon>Bacillariophyta</taxon>
        <taxon>Bacillariophyceae</taxon>
        <taxon>Bacillariophycidae</taxon>
        <taxon>Bacillariales</taxon>
        <taxon>Bacillariaceae</taxon>
        <taxon>Fragilariopsis</taxon>
    </lineage>
</organism>
<dbReference type="Gene3D" id="2.30.42.10">
    <property type="match status" value="1"/>
</dbReference>
<dbReference type="EMBL" id="KV784360">
    <property type="protein sequence ID" value="OEU14771.1"/>
    <property type="molecule type" value="Genomic_DNA"/>
</dbReference>
<feature type="region of interest" description="Disordered" evidence="1">
    <location>
        <begin position="235"/>
        <end position="255"/>
    </location>
</feature>
<dbReference type="Pfam" id="PF00595">
    <property type="entry name" value="PDZ"/>
    <property type="match status" value="1"/>
</dbReference>
<feature type="compositionally biased region" description="Low complexity" evidence="1">
    <location>
        <begin position="208"/>
        <end position="222"/>
    </location>
</feature>
<accession>A0A1E7F9B2</accession>
<feature type="compositionally biased region" description="Basic and acidic residues" evidence="1">
    <location>
        <begin position="738"/>
        <end position="753"/>
    </location>
</feature>
<dbReference type="Proteomes" id="UP000095751">
    <property type="component" value="Unassembled WGS sequence"/>
</dbReference>
<dbReference type="SMART" id="SM00228">
    <property type="entry name" value="PDZ"/>
    <property type="match status" value="1"/>
</dbReference>
<feature type="compositionally biased region" description="Polar residues" evidence="1">
    <location>
        <begin position="110"/>
        <end position="121"/>
    </location>
</feature>